<proteinExistence type="predicted"/>
<protein>
    <recommendedName>
        <fullName evidence="3">Integrase catalytic domain-containing protein</fullName>
    </recommendedName>
</protein>
<dbReference type="OrthoDB" id="2713924at2759"/>
<evidence type="ECO:0008006" key="3">
    <source>
        <dbReference type="Google" id="ProtNLM"/>
    </source>
</evidence>
<dbReference type="OMA" id="CAWSIPL"/>
<feature type="non-terminal residue" evidence="1">
    <location>
        <position position="1"/>
    </location>
</feature>
<reference evidence="2" key="1">
    <citation type="journal article" date="2017" name="Nat. Ecol. Evol.">
        <title>Genome expansion and lineage-specific genetic innovations in the forest pathogenic fungi Armillaria.</title>
        <authorList>
            <person name="Sipos G."/>
            <person name="Prasanna A.N."/>
            <person name="Walter M.C."/>
            <person name="O'Connor E."/>
            <person name="Balint B."/>
            <person name="Krizsan K."/>
            <person name="Kiss B."/>
            <person name="Hess J."/>
            <person name="Varga T."/>
            <person name="Slot J."/>
            <person name="Riley R."/>
            <person name="Boka B."/>
            <person name="Rigling D."/>
            <person name="Barry K."/>
            <person name="Lee J."/>
            <person name="Mihaltcheva S."/>
            <person name="LaButti K."/>
            <person name="Lipzen A."/>
            <person name="Waldron R."/>
            <person name="Moloney N.M."/>
            <person name="Sperisen C."/>
            <person name="Kredics L."/>
            <person name="Vagvoelgyi C."/>
            <person name="Patrignani A."/>
            <person name="Fitzpatrick D."/>
            <person name="Nagy I."/>
            <person name="Doyle S."/>
            <person name="Anderson J.B."/>
            <person name="Grigoriev I.V."/>
            <person name="Gueldener U."/>
            <person name="Muensterkoetter M."/>
            <person name="Nagy L.G."/>
        </authorList>
    </citation>
    <scope>NUCLEOTIDE SEQUENCE [LARGE SCALE GENOMIC DNA]</scope>
    <source>
        <strain evidence="2">Ar21-2</strain>
    </source>
</reference>
<dbReference type="InParanoid" id="A0A2H3DBY1"/>
<evidence type="ECO:0000313" key="1">
    <source>
        <dbReference type="EMBL" id="PBK88922.1"/>
    </source>
</evidence>
<evidence type="ECO:0000313" key="2">
    <source>
        <dbReference type="Proteomes" id="UP000217790"/>
    </source>
</evidence>
<gene>
    <name evidence="1" type="ORF">ARMGADRAFT_875242</name>
</gene>
<keyword evidence="2" id="KW-1185">Reference proteome</keyword>
<accession>A0A2H3DBY1</accession>
<name>A0A2H3DBY1_ARMGA</name>
<sequence length="102" mass="11674">LGHPNYEAIVKMVQSQAAKGMLIDLFHIPPKYQFCISRKQTKTLISKRHEKGHKAIWPLEIIWVDLSGPHAVTLRTGNNYVIDIVDDHTSCAWSIPLKRKDD</sequence>
<organism evidence="1 2">
    <name type="scientific">Armillaria gallica</name>
    <name type="common">Bulbous honey fungus</name>
    <name type="synonym">Armillaria bulbosa</name>
    <dbReference type="NCBI Taxonomy" id="47427"/>
    <lineage>
        <taxon>Eukaryota</taxon>
        <taxon>Fungi</taxon>
        <taxon>Dikarya</taxon>
        <taxon>Basidiomycota</taxon>
        <taxon>Agaricomycotina</taxon>
        <taxon>Agaricomycetes</taxon>
        <taxon>Agaricomycetidae</taxon>
        <taxon>Agaricales</taxon>
        <taxon>Marasmiineae</taxon>
        <taxon>Physalacriaceae</taxon>
        <taxon>Armillaria</taxon>
    </lineage>
</organism>
<dbReference type="AlphaFoldDB" id="A0A2H3DBY1"/>
<dbReference type="Proteomes" id="UP000217790">
    <property type="component" value="Unassembled WGS sequence"/>
</dbReference>
<dbReference type="EMBL" id="KZ293670">
    <property type="protein sequence ID" value="PBK88922.1"/>
    <property type="molecule type" value="Genomic_DNA"/>
</dbReference>
<feature type="non-terminal residue" evidence="1">
    <location>
        <position position="102"/>
    </location>
</feature>
<dbReference type="STRING" id="47427.A0A2H3DBY1"/>